<evidence type="ECO:0000256" key="7">
    <source>
        <dbReference type="ARBA" id="ARBA00022842"/>
    </source>
</evidence>
<dbReference type="PROSITE" id="PS00793">
    <property type="entry name" value="DHPS_2"/>
    <property type="match status" value="1"/>
</dbReference>
<dbReference type="InterPro" id="IPR006390">
    <property type="entry name" value="DHP_synth_dom"/>
</dbReference>
<dbReference type="PROSITE" id="PS50972">
    <property type="entry name" value="PTERIN_BINDING"/>
    <property type="match status" value="1"/>
</dbReference>
<dbReference type="AlphaFoldDB" id="A0A3G3IIK0"/>
<dbReference type="RefSeq" id="WP_015505357.1">
    <property type="nucleotide sequence ID" value="NZ_CAYAYC010000031.1"/>
</dbReference>
<organism evidence="10 11">
    <name type="scientific">Methanomethylophilus alvi</name>
    <dbReference type="NCBI Taxonomy" id="1291540"/>
    <lineage>
        <taxon>Archaea</taxon>
        <taxon>Methanobacteriati</taxon>
        <taxon>Thermoplasmatota</taxon>
        <taxon>Thermoplasmata</taxon>
        <taxon>Methanomassiliicoccales</taxon>
        <taxon>Methanomethylophilaceae</taxon>
        <taxon>Methanomethylophilus</taxon>
    </lineage>
</organism>
<sequence>MRATDFFRGGRSRPFIMGVLNVTPDSFSDGGLWNSPDRALAHACDMVDAGADMIDIGAESTRPGADKISAEEELRRLMPILSEVIPSLDVPVSVDTYKASVAEAAVEAGVSIINDVWGLSDPEMAPTAARLDVPLVIMSSFGSSKTFKTDFIQGNILRYAGDFILEKIDLAHGAGVKDHNIITDPGIGFGTTHEQSMEILRNSSYFSFGGKYPVLVGPSRKRFLSAGFPGMDRDDATAEACAVAGSSGADILRVHDVACTVRRLS</sequence>
<evidence type="ECO:0000259" key="9">
    <source>
        <dbReference type="PROSITE" id="PS50972"/>
    </source>
</evidence>
<evidence type="ECO:0000256" key="1">
    <source>
        <dbReference type="ARBA" id="ARBA00000012"/>
    </source>
</evidence>
<evidence type="ECO:0000313" key="11">
    <source>
        <dbReference type="Proteomes" id="UP000273278"/>
    </source>
</evidence>
<gene>
    <name evidence="10" type="ORF">BKD89_07225</name>
</gene>
<keyword evidence="6" id="KW-0479">Metal-binding</keyword>
<dbReference type="InterPro" id="IPR045031">
    <property type="entry name" value="DHP_synth-like"/>
</dbReference>
<dbReference type="GO" id="GO:0005829">
    <property type="term" value="C:cytosol"/>
    <property type="evidence" value="ECO:0007669"/>
    <property type="project" value="TreeGrafter"/>
</dbReference>
<dbReference type="GO" id="GO:0046656">
    <property type="term" value="P:folic acid biosynthetic process"/>
    <property type="evidence" value="ECO:0007669"/>
    <property type="project" value="UniProtKB-KW"/>
</dbReference>
<keyword evidence="7" id="KW-0460">Magnesium</keyword>
<comment type="catalytic activity">
    <reaction evidence="1">
        <text>(7,8-dihydropterin-6-yl)methyl diphosphate + 4-aminobenzoate = 7,8-dihydropteroate + diphosphate</text>
        <dbReference type="Rhea" id="RHEA:19949"/>
        <dbReference type="ChEBI" id="CHEBI:17836"/>
        <dbReference type="ChEBI" id="CHEBI:17839"/>
        <dbReference type="ChEBI" id="CHEBI:33019"/>
        <dbReference type="ChEBI" id="CHEBI:72950"/>
        <dbReference type="EC" id="2.5.1.15"/>
    </reaction>
</comment>
<dbReference type="OMA" id="DLVNTGW"/>
<reference evidence="10 11" key="1">
    <citation type="submission" date="2016-10" db="EMBL/GenBank/DDBJ databases">
        <title>Complete genome of the TMA-utilizing, human hosted archaeon Methanomethylophilus alvus Gen. nov, sp. nov., strain Mx-05, derived from a pure culture.</title>
        <authorList>
            <person name="Brugere J.-F."/>
            <person name="Ben Hania W."/>
            <person name="Chaudhary P.P."/>
            <person name="Gaci N."/>
            <person name="Borrel G."/>
            <person name="Cao Van Tuat L."/>
            <person name="Fardeau M.-L."/>
            <person name="Harris H.M.B."/>
            <person name="O'Toole P.W."/>
            <person name="Ollivier B."/>
        </authorList>
    </citation>
    <scope>NUCLEOTIDE SEQUENCE [LARGE SCALE GENOMIC DNA]</scope>
    <source>
        <strain evidence="10 11">Mx-05</strain>
    </source>
</reference>
<accession>A0A3G3IIK0</accession>
<dbReference type="InterPro" id="IPR011005">
    <property type="entry name" value="Dihydropteroate_synth-like_sf"/>
</dbReference>
<dbReference type="NCBIfam" id="TIGR01496">
    <property type="entry name" value="DHPS"/>
    <property type="match status" value="1"/>
</dbReference>
<dbReference type="Pfam" id="PF00809">
    <property type="entry name" value="Pterin_bind"/>
    <property type="match status" value="1"/>
</dbReference>
<comment type="cofactor">
    <cofactor evidence="2">
        <name>Mg(2+)</name>
        <dbReference type="ChEBI" id="CHEBI:18420"/>
    </cofactor>
</comment>
<dbReference type="EMBL" id="CP017686">
    <property type="protein sequence ID" value="AYQ55581.1"/>
    <property type="molecule type" value="Genomic_DNA"/>
</dbReference>
<comment type="pathway">
    <text evidence="3">Cofactor biosynthesis; tetrahydrofolate biosynthesis; 7,8-dihydrofolate from 2-amino-4-hydroxy-6-hydroxymethyl-7,8-dihydropteridine diphosphate and 4-aminobenzoate: step 1/2.</text>
</comment>
<keyword evidence="8" id="KW-0289">Folate biosynthesis</keyword>
<dbReference type="PANTHER" id="PTHR20941:SF1">
    <property type="entry name" value="FOLIC ACID SYNTHESIS PROTEIN FOL1"/>
    <property type="match status" value="1"/>
</dbReference>
<dbReference type="Gene3D" id="3.20.20.20">
    <property type="entry name" value="Dihydropteroate synthase-like"/>
    <property type="match status" value="1"/>
</dbReference>
<dbReference type="CDD" id="cd00739">
    <property type="entry name" value="DHPS"/>
    <property type="match status" value="1"/>
</dbReference>
<evidence type="ECO:0000256" key="6">
    <source>
        <dbReference type="ARBA" id="ARBA00022723"/>
    </source>
</evidence>
<keyword evidence="5" id="KW-0808">Transferase</keyword>
<evidence type="ECO:0000256" key="3">
    <source>
        <dbReference type="ARBA" id="ARBA00004763"/>
    </source>
</evidence>
<evidence type="ECO:0000256" key="4">
    <source>
        <dbReference type="ARBA" id="ARBA00012458"/>
    </source>
</evidence>
<dbReference type="GO" id="GO:0046872">
    <property type="term" value="F:metal ion binding"/>
    <property type="evidence" value="ECO:0007669"/>
    <property type="project" value="UniProtKB-KW"/>
</dbReference>
<dbReference type="Proteomes" id="UP000273278">
    <property type="component" value="Chromosome"/>
</dbReference>
<evidence type="ECO:0000256" key="5">
    <source>
        <dbReference type="ARBA" id="ARBA00022679"/>
    </source>
</evidence>
<evidence type="ECO:0000313" key="10">
    <source>
        <dbReference type="EMBL" id="AYQ55581.1"/>
    </source>
</evidence>
<dbReference type="GO" id="GO:0004156">
    <property type="term" value="F:dihydropteroate synthase activity"/>
    <property type="evidence" value="ECO:0007669"/>
    <property type="project" value="UniProtKB-EC"/>
</dbReference>
<dbReference type="PROSITE" id="PS00792">
    <property type="entry name" value="DHPS_1"/>
    <property type="match status" value="1"/>
</dbReference>
<name>A0A3G3IIK0_9ARCH</name>
<dbReference type="SUPFAM" id="SSF51717">
    <property type="entry name" value="Dihydropteroate synthetase-like"/>
    <property type="match status" value="1"/>
</dbReference>
<feature type="domain" description="Pterin-binding" evidence="9">
    <location>
        <begin position="14"/>
        <end position="265"/>
    </location>
</feature>
<evidence type="ECO:0000256" key="2">
    <source>
        <dbReference type="ARBA" id="ARBA00001946"/>
    </source>
</evidence>
<proteinExistence type="predicted"/>
<protein>
    <recommendedName>
        <fullName evidence="4">dihydropteroate synthase</fullName>
        <ecNumber evidence="4">2.5.1.15</ecNumber>
    </recommendedName>
</protein>
<evidence type="ECO:0000256" key="8">
    <source>
        <dbReference type="ARBA" id="ARBA00022909"/>
    </source>
</evidence>
<dbReference type="InterPro" id="IPR000489">
    <property type="entry name" value="Pterin-binding_dom"/>
</dbReference>
<dbReference type="PANTHER" id="PTHR20941">
    <property type="entry name" value="FOLATE SYNTHESIS PROTEINS"/>
    <property type="match status" value="1"/>
</dbReference>
<dbReference type="GeneID" id="41322243"/>
<dbReference type="EC" id="2.5.1.15" evidence="4"/>
<dbReference type="GO" id="GO:0046654">
    <property type="term" value="P:tetrahydrofolate biosynthetic process"/>
    <property type="evidence" value="ECO:0007669"/>
    <property type="project" value="TreeGrafter"/>
</dbReference>